<reference evidence="2" key="1">
    <citation type="journal article" date="2020" name="Stud. Mycol.">
        <title>101 Dothideomycetes genomes: a test case for predicting lifestyles and emergence of pathogens.</title>
        <authorList>
            <person name="Haridas S."/>
            <person name="Albert R."/>
            <person name="Binder M."/>
            <person name="Bloem J."/>
            <person name="Labutti K."/>
            <person name="Salamov A."/>
            <person name="Andreopoulos B."/>
            <person name="Baker S."/>
            <person name="Barry K."/>
            <person name="Bills G."/>
            <person name="Bluhm B."/>
            <person name="Cannon C."/>
            <person name="Castanera R."/>
            <person name="Culley D."/>
            <person name="Daum C."/>
            <person name="Ezra D."/>
            <person name="Gonzalez J."/>
            <person name="Henrissat B."/>
            <person name="Kuo A."/>
            <person name="Liang C."/>
            <person name="Lipzen A."/>
            <person name="Lutzoni F."/>
            <person name="Magnuson J."/>
            <person name="Mondo S."/>
            <person name="Nolan M."/>
            <person name="Ohm R."/>
            <person name="Pangilinan J."/>
            <person name="Park H.-J."/>
            <person name="Ramirez L."/>
            <person name="Alfaro M."/>
            <person name="Sun H."/>
            <person name="Tritt A."/>
            <person name="Yoshinaga Y."/>
            <person name="Zwiers L.-H."/>
            <person name="Turgeon B."/>
            <person name="Goodwin S."/>
            <person name="Spatafora J."/>
            <person name="Crous P."/>
            <person name="Grigoriev I."/>
        </authorList>
    </citation>
    <scope>NUCLEOTIDE SEQUENCE</scope>
    <source>
        <strain evidence="2">CBS 161.51</strain>
    </source>
</reference>
<keyword evidence="1" id="KW-0472">Membrane</keyword>
<feature type="transmembrane region" description="Helical" evidence="1">
    <location>
        <begin position="55"/>
        <end position="74"/>
    </location>
</feature>
<dbReference type="Proteomes" id="UP000800038">
    <property type="component" value="Unassembled WGS sequence"/>
</dbReference>
<keyword evidence="1" id="KW-0812">Transmembrane</keyword>
<protein>
    <submittedName>
        <fullName evidence="2">Uncharacterized protein</fullName>
    </submittedName>
</protein>
<feature type="transmembrane region" description="Helical" evidence="1">
    <location>
        <begin position="89"/>
        <end position="110"/>
    </location>
</feature>
<evidence type="ECO:0000313" key="2">
    <source>
        <dbReference type="EMBL" id="KAF1945978.1"/>
    </source>
</evidence>
<proteinExistence type="predicted"/>
<keyword evidence="1" id="KW-1133">Transmembrane helix</keyword>
<dbReference type="AlphaFoldDB" id="A0A6A5T198"/>
<dbReference type="EMBL" id="ML976006">
    <property type="protein sequence ID" value="KAF1945978.1"/>
    <property type="molecule type" value="Genomic_DNA"/>
</dbReference>
<sequence>MPSVFSVTAIHVMIILKVSITLEIPIPITRVLVSIIIPPLWPIKRYILILKVKGGSFPSSLVIPMMPAMLMSYFETLSKGTGESVTSPVRAVFFVAWPWVTKYVAFRFFFAREQVLSYARAGFVLLVVLPERARFGGRVASGVVGAVYYVAEVGWHCQCLSFAV</sequence>
<evidence type="ECO:0000313" key="3">
    <source>
        <dbReference type="Proteomes" id="UP000800038"/>
    </source>
</evidence>
<gene>
    <name evidence="2" type="ORF">EJ02DRAFT_14454</name>
</gene>
<organism evidence="2 3">
    <name type="scientific">Clathrospora elynae</name>
    <dbReference type="NCBI Taxonomy" id="706981"/>
    <lineage>
        <taxon>Eukaryota</taxon>
        <taxon>Fungi</taxon>
        <taxon>Dikarya</taxon>
        <taxon>Ascomycota</taxon>
        <taxon>Pezizomycotina</taxon>
        <taxon>Dothideomycetes</taxon>
        <taxon>Pleosporomycetidae</taxon>
        <taxon>Pleosporales</taxon>
        <taxon>Diademaceae</taxon>
        <taxon>Clathrospora</taxon>
    </lineage>
</organism>
<accession>A0A6A5T198</accession>
<evidence type="ECO:0000256" key="1">
    <source>
        <dbReference type="SAM" id="Phobius"/>
    </source>
</evidence>
<name>A0A6A5T198_9PLEO</name>
<keyword evidence="3" id="KW-1185">Reference proteome</keyword>